<evidence type="ECO:0000313" key="4">
    <source>
        <dbReference type="Proteomes" id="UP000263900"/>
    </source>
</evidence>
<dbReference type="AlphaFoldDB" id="A0A3B7MPC6"/>
<dbReference type="PANTHER" id="PTHR43669">
    <property type="entry name" value="5-KETO-D-GLUCONATE 5-REDUCTASE"/>
    <property type="match status" value="1"/>
</dbReference>
<dbReference type="Proteomes" id="UP000263900">
    <property type="component" value="Chromosome"/>
</dbReference>
<dbReference type="GO" id="GO:0016491">
    <property type="term" value="F:oxidoreductase activity"/>
    <property type="evidence" value="ECO:0007669"/>
    <property type="project" value="UniProtKB-KW"/>
</dbReference>
<dbReference type="Pfam" id="PF13561">
    <property type="entry name" value="adh_short_C2"/>
    <property type="match status" value="1"/>
</dbReference>
<organism evidence="3 4">
    <name type="scientific">Paraflavitalea soli</name>
    <dbReference type="NCBI Taxonomy" id="2315862"/>
    <lineage>
        <taxon>Bacteria</taxon>
        <taxon>Pseudomonadati</taxon>
        <taxon>Bacteroidota</taxon>
        <taxon>Chitinophagia</taxon>
        <taxon>Chitinophagales</taxon>
        <taxon>Chitinophagaceae</taxon>
        <taxon>Paraflavitalea</taxon>
    </lineage>
</organism>
<dbReference type="InterPro" id="IPR036291">
    <property type="entry name" value="NAD(P)-bd_dom_sf"/>
</dbReference>
<evidence type="ECO:0000256" key="1">
    <source>
        <dbReference type="ARBA" id="ARBA00006484"/>
    </source>
</evidence>
<dbReference type="CDD" id="cd05233">
    <property type="entry name" value="SDR_c"/>
    <property type="match status" value="1"/>
</dbReference>
<name>A0A3B7MPC6_9BACT</name>
<protein>
    <submittedName>
        <fullName evidence="3">SDR family oxidoreductase</fullName>
    </submittedName>
</protein>
<keyword evidence="4" id="KW-1185">Reference proteome</keyword>
<dbReference type="Gene3D" id="3.40.50.720">
    <property type="entry name" value="NAD(P)-binding Rossmann-like Domain"/>
    <property type="match status" value="1"/>
</dbReference>
<accession>A0A3B7MPC6</accession>
<reference evidence="3 4" key="1">
    <citation type="submission" date="2018-09" db="EMBL/GenBank/DDBJ databases">
        <title>Genome sequencing of strain 6GH32-13.</title>
        <authorList>
            <person name="Weon H.-Y."/>
            <person name="Heo J."/>
            <person name="Kwon S.-W."/>
        </authorList>
    </citation>
    <scope>NUCLEOTIDE SEQUENCE [LARGE SCALE GENOMIC DNA]</scope>
    <source>
        <strain evidence="3 4">5GH32-13</strain>
    </source>
</reference>
<dbReference type="KEGG" id="pseg:D3H65_21190"/>
<proteinExistence type="inferred from homology"/>
<dbReference type="PRINTS" id="PR00081">
    <property type="entry name" value="GDHRDH"/>
</dbReference>
<evidence type="ECO:0000313" key="3">
    <source>
        <dbReference type="EMBL" id="AXY76354.1"/>
    </source>
</evidence>
<dbReference type="PANTHER" id="PTHR43669:SF3">
    <property type="entry name" value="ALCOHOL DEHYDROGENASE, PUTATIVE (AFU_ORTHOLOGUE AFUA_3G03445)-RELATED"/>
    <property type="match status" value="1"/>
</dbReference>
<dbReference type="OrthoDB" id="670853at2"/>
<dbReference type="SUPFAM" id="SSF51735">
    <property type="entry name" value="NAD(P)-binding Rossmann-fold domains"/>
    <property type="match status" value="1"/>
</dbReference>
<comment type="similarity">
    <text evidence="1">Belongs to the short-chain dehydrogenases/reductases (SDR) family.</text>
</comment>
<keyword evidence="2" id="KW-0560">Oxidoreductase</keyword>
<evidence type="ECO:0000256" key="2">
    <source>
        <dbReference type="ARBA" id="ARBA00023002"/>
    </source>
</evidence>
<gene>
    <name evidence="3" type="ORF">D3H65_21190</name>
</gene>
<dbReference type="InterPro" id="IPR002347">
    <property type="entry name" value="SDR_fam"/>
</dbReference>
<dbReference type="RefSeq" id="WP_119052231.1">
    <property type="nucleotide sequence ID" value="NZ_CP032157.1"/>
</dbReference>
<dbReference type="EMBL" id="CP032157">
    <property type="protein sequence ID" value="AXY76354.1"/>
    <property type="molecule type" value="Genomic_DNA"/>
</dbReference>
<sequence>MENLLKDKVAVIYGAGSIGSTIARAFAREGAKVFLGARSENRTKKLAETIVREGGSADTGLVDVLDKASVDAFVDSVIAKAGRIDISFSATNVSGGEQGSALSEISYEQFALPIMHYTKAQFLTANAAARHMVKQGAGVILMITAIPSQVPIPYTTGFGPAWAAMEALSRTLAAELGPQGIRTVYLHSSGSPESQESIDQTFTRNELVEQRMKEWKFVHRNLVGGKHPTLEQVGNMAAFMASDKAGVTTAAVANITGGISNQ</sequence>